<organism evidence="2 3">
    <name type="scientific">Bacillus shihchuchen</name>
    <dbReference type="NCBI Taxonomy" id="3036942"/>
    <lineage>
        <taxon>Bacteria</taxon>
        <taxon>Bacillati</taxon>
        <taxon>Bacillota</taxon>
        <taxon>Bacilli</taxon>
        <taxon>Bacillales</taxon>
        <taxon>Bacillaceae</taxon>
        <taxon>Bacillus</taxon>
        <taxon>Bacillus cereus group</taxon>
    </lineage>
</organism>
<proteinExistence type="predicted"/>
<dbReference type="EMBL" id="JASWHZ010000001">
    <property type="protein sequence ID" value="MDL2417357.1"/>
    <property type="molecule type" value="Genomic_DNA"/>
</dbReference>
<dbReference type="InterPro" id="IPR003753">
    <property type="entry name" value="Exonuc_VII_L"/>
</dbReference>
<evidence type="ECO:0000259" key="1">
    <source>
        <dbReference type="Pfam" id="PF02601"/>
    </source>
</evidence>
<accession>A0ABT7KT82</accession>
<dbReference type="InterPro" id="IPR020579">
    <property type="entry name" value="Exonuc_VII_lsu_C"/>
</dbReference>
<dbReference type="PANTHER" id="PTHR30008:SF0">
    <property type="entry name" value="EXODEOXYRIBONUCLEASE 7 LARGE SUBUNIT"/>
    <property type="match status" value="1"/>
</dbReference>
<sequence>MRTANEMEGIDVLIIGRGGGSIEELWAFNEEMVARAIFKSEIPIISAVGHETDFTIADFVADLRAPTPTAAAELAAPNIIELQEKVLQRTLRLQRAMRELVHKKKKNYKYCKNLMRSVIQDKYMSKKKSNWIER</sequence>
<dbReference type="Pfam" id="PF02601">
    <property type="entry name" value="Exonuc_VII_L"/>
    <property type="match status" value="1"/>
</dbReference>
<protein>
    <submittedName>
        <fullName evidence="2">Exodeoxyribonuclease VII large subunit</fullName>
    </submittedName>
</protein>
<keyword evidence="3" id="KW-1185">Reference proteome</keyword>
<reference evidence="2 3" key="1">
    <citation type="journal article" date="2023" name="Int. J. Mol. Sci.">
        <title>Pathogenicity and Genomic Characterization of a Novel Genospecies, Bacillus shihchuchen, of the Bacillus cereus Group Isolated from Chinese Softshell Turtle (Pelodiscus sinensis).</title>
        <authorList>
            <person name="Cheng L.W."/>
            <person name="Byadgi O.V."/>
            <person name="Tsai C.E."/>
            <person name="Wang P.C."/>
            <person name="Chen S.C."/>
        </authorList>
    </citation>
    <scope>NUCLEOTIDE SEQUENCE [LARGE SCALE GENOMIC DNA]</scope>
    <source>
        <strain evidence="2 3">QF108-045</strain>
    </source>
</reference>
<evidence type="ECO:0000313" key="3">
    <source>
        <dbReference type="Proteomes" id="UP001229716"/>
    </source>
</evidence>
<evidence type="ECO:0000313" key="2">
    <source>
        <dbReference type="EMBL" id="MDL2417357.1"/>
    </source>
</evidence>
<gene>
    <name evidence="2" type="ORF">P6F46_06030</name>
</gene>
<comment type="caution">
    <text evidence="2">The sequence shown here is derived from an EMBL/GenBank/DDBJ whole genome shotgun (WGS) entry which is preliminary data.</text>
</comment>
<feature type="domain" description="Exonuclease VII large subunit C-terminal" evidence="1">
    <location>
        <begin position="2"/>
        <end position="122"/>
    </location>
</feature>
<dbReference type="Proteomes" id="UP001229716">
    <property type="component" value="Unassembled WGS sequence"/>
</dbReference>
<dbReference type="PANTHER" id="PTHR30008">
    <property type="entry name" value="EXODEOXYRIBONUCLEASE 7 LARGE SUBUNIT"/>
    <property type="match status" value="1"/>
</dbReference>
<name>A0ABT7KT82_9BACI</name>